<dbReference type="EMBL" id="JAFBMS010000033">
    <property type="protein sequence ID" value="KAG9341658.1"/>
    <property type="molecule type" value="Genomic_DNA"/>
</dbReference>
<evidence type="ECO:0000256" key="1">
    <source>
        <dbReference type="SAM" id="MobiDB-lite"/>
    </source>
</evidence>
<name>A0A8T2NVY5_9TELE</name>
<accession>A0A8T2NVY5</accession>
<dbReference type="Proteomes" id="UP000824540">
    <property type="component" value="Unassembled WGS sequence"/>
</dbReference>
<evidence type="ECO:0000313" key="3">
    <source>
        <dbReference type="Proteomes" id="UP000824540"/>
    </source>
</evidence>
<protein>
    <submittedName>
        <fullName evidence="2">Uncharacterized protein</fullName>
    </submittedName>
</protein>
<comment type="caution">
    <text evidence="2">The sequence shown here is derived from an EMBL/GenBank/DDBJ whole genome shotgun (WGS) entry which is preliminary data.</text>
</comment>
<keyword evidence="3" id="KW-1185">Reference proteome</keyword>
<dbReference type="AlphaFoldDB" id="A0A8T2NVY5"/>
<sequence>MSLGEHTSGVSGFIRKLITLLSWIPAIRLQQFTAATYPDAVRALPPSFRFRLCSHYDSTASEARRNGTQLFPSTDGRARLKEENKSLFPSAASRMPCSAHPSFSCRGYSGCGSGLCTSFWHRRPMGRPVNSYGASHRDPRGNLRGGGRL</sequence>
<proteinExistence type="predicted"/>
<reference evidence="2" key="1">
    <citation type="thesis" date="2021" institute="BYU ScholarsArchive" country="Provo, UT, USA">
        <title>Applications of and Algorithms for Genome Assembly and Genomic Analyses with an Emphasis on Marine Teleosts.</title>
        <authorList>
            <person name="Pickett B.D."/>
        </authorList>
    </citation>
    <scope>NUCLEOTIDE SEQUENCE</scope>
    <source>
        <strain evidence="2">HI-2016</strain>
    </source>
</reference>
<organism evidence="2 3">
    <name type="scientific">Albula glossodonta</name>
    <name type="common">roundjaw bonefish</name>
    <dbReference type="NCBI Taxonomy" id="121402"/>
    <lineage>
        <taxon>Eukaryota</taxon>
        <taxon>Metazoa</taxon>
        <taxon>Chordata</taxon>
        <taxon>Craniata</taxon>
        <taxon>Vertebrata</taxon>
        <taxon>Euteleostomi</taxon>
        <taxon>Actinopterygii</taxon>
        <taxon>Neopterygii</taxon>
        <taxon>Teleostei</taxon>
        <taxon>Albuliformes</taxon>
        <taxon>Albulidae</taxon>
        <taxon>Albula</taxon>
    </lineage>
</organism>
<gene>
    <name evidence="2" type="ORF">JZ751_018721</name>
</gene>
<feature type="region of interest" description="Disordered" evidence="1">
    <location>
        <begin position="127"/>
        <end position="149"/>
    </location>
</feature>
<evidence type="ECO:0000313" key="2">
    <source>
        <dbReference type="EMBL" id="KAG9341658.1"/>
    </source>
</evidence>